<dbReference type="PRINTS" id="PR00727">
    <property type="entry name" value="LEADERPTASE"/>
</dbReference>
<evidence type="ECO:0000256" key="2">
    <source>
        <dbReference type="ARBA" id="ARBA00009370"/>
    </source>
</evidence>
<accession>A0A1F5MH08</accession>
<comment type="caution">
    <text evidence="10">The sequence shown here is derived from an EMBL/GenBank/DDBJ whole genome shotgun (WGS) entry which is preliminary data.</text>
</comment>
<dbReference type="SUPFAM" id="SSF51306">
    <property type="entry name" value="LexA/Signal peptidase"/>
    <property type="match status" value="1"/>
</dbReference>
<dbReference type="Proteomes" id="UP000178859">
    <property type="component" value="Unassembled WGS sequence"/>
</dbReference>
<feature type="domain" description="Peptidase S26" evidence="9">
    <location>
        <begin position="20"/>
        <end position="180"/>
    </location>
</feature>
<comment type="similarity">
    <text evidence="2 8">Belongs to the peptidase S26 family.</text>
</comment>
<dbReference type="PROSITE" id="PS00501">
    <property type="entry name" value="SPASE_I_1"/>
    <property type="match status" value="1"/>
</dbReference>
<evidence type="ECO:0000313" key="11">
    <source>
        <dbReference type="Proteomes" id="UP000178859"/>
    </source>
</evidence>
<dbReference type="Pfam" id="PF10502">
    <property type="entry name" value="Peptidase_S26"/>
    <property type="match status" value="1"/>
</dbReference>
<dbReference type="InterPro" id="IPR000223">
    <property type="entry name" value="Pept_S26A_signal_pept_1"/>
</dbReference>
<evidence type="ECO:0000256" key="1">
    <source>
        <dbReference type="ARBA" id="ARBA00000677"/>
    </source>
</evidence>
<evidence type="ECO:0000256" key="8">
    <source>
        <dbReference type="RuleBase" id="RU362042"/>
    </source>
</evidence>
<dbReference type="AlphaFoldDB" id="A0A1F5MH08"/>
<evidence type="ECO:0000313" key="10">
    <source>
        <dbReference type="EMBL" id="OGE64657.1"/>
    </source>
</evidence>
<keyword evidence="7" id="KW-0812">Transmembrane</keyword>
<evidence type="ECO:0000256" key="5">
    <source>
        <dbReference type="ARBA" id="ARBA00022801"/>
    </source>
</evidence>
<evidence type="ECO:0000256" key="6">
    <source>
        <dbReference type="PIRSR" id="PIRSR600223-1"/>
    </source>
</evidence>
<dbReference type="CDD" id="cd06530">
    <property type="entry name" value="S26_SPase_I"/>
    <property type="match status" value="1"/>
</dbReference>
<dbReference type="InterPro" id="IPR019756">
    <property type="entry name" value="Pept_S26A_signal_pept_1_Ser-AS"/>
</dbReference>
<dbReference type="PROSITE" id="PS00760">
    <property type="entry name" value="SPASE_I_2"/>
    <property type="match status" value="1"/>
</dbReference>
<reference evidence="10 11" key="1">
    <citation type="journal article" date="2016" name="Nat. Commun.">
        <title>Thousands of microbial genomes shed light on interconnected biogeochemical processes in an aquifer system.</title>
        <authorList>
            <person name="Anantharaman K."/>
            <person name="Brown C.T."/>
            <person name="Hug L.A."/>
            <person name="Sharon I."/>
            <person name="Castelle C.J."/>
            <person name="Probst A.J."/>
            <person name="Thomas B.C."/>
            <person name="Singh A."/>
            <person name="Wilkins M.J."/>
            <person name="Karaoz U."/>
            <person name="Brodie E.L."/>
            <person name="Williams K.H."/>
            <person name="Hubbard S.S."/>
            <person name="Banfield J.F."/>
        </authorList>
    </citation>
    <scope>NUCLEOTIDE SEQUENCE [LARGE SCALE GENOMIC DNA]</scope>
</reference>
<evidence type="ECO:0000259" key="9">
    <source>
        <dbReference type="Pfam" id="PF10502"/>
    </source>
</evidence>
<dbReference type="GO" id="GO:0004252">
    <property type="term" value="F:serine-type endopeptidase activity"/>
    <property type="evidence" value="ECO:0007669"/>
    <property type="project" value="InterPro"/>
</dbReference>
<evidence type="ECO:0000256" key="3">
    <source>
        <dbReference type="ARBA" id="ARBA00013208"/>
    </source>
</evidence>
<dbReference type="InterPro" id="IPR036286">
    <property type="entry name" value="LexA/Signal_pep-like_sf"/>
</dbReference>
<protein>
    <recommendedName>
        <fullName evidence="3 7">Signal peptidase I</fullName>
        <ecNumber evidence="3 7">3.4.21.89</ecNumber>
    </recommendedName>
</protein>
<dbReference type="InterPro" id="IPR019533">
    <property type="entry name" value="Peptidase_S26"/>
</dbReference>
<dbReference type="EC" id="3.4.21.89" evidence="3 7"/>
<dbReference type="EMBL" id="MFDT01000049">
    <property type="protein sequence ID" value="OGE64657.1"/>
    <property type="molecule type" value="Genomic_DNA"/>
</dbReference>
<feature type="active site" evidence="6">
    <location>
        <position position="50"/>
    </location>
</feature>
<evidence type="ECO:0000256" key="7">
    <source>
        <dbReference type="RuleBase" id="RU003993"/>
    </source>
</evidence>
<comment type="catalytic activity">
    <reaction evidence="1 7">
        <text>Cleavage of hydrophobic, N-terminal signal or leader sequences from secreted and periplasmic proteins.</text>
        <dbReference type="EC" id="3.4.21.89"/>
    </reaction>
</comment>
<feature type="active site" evidence="6">
    <location>
        <position position="93"/>
    </location>
</feature>
<feature type="transmembrane region" description="Helical" evidence="7">
    <location>
        <begin position="15"/>
        <end position="40"/>
    </location>
</feature>
<keyword evidence="5 7" id="KW-0378">Hydrolase</keyword>
<sequence length="191" mass="21510">MNYGDTPPKGFFENFSGYVVEFIETIVVFGAIFAAIYLFVAQFHKVSGNSMVPTFHNGDFLITEKVSYKMRNPQHGEIVVLKNPKDESQDFIKRIIAVPGDTLQISNNTVYVNDNPLKENYIPADYVTRPGAFVTEGTTITAAGNQYFVFGDNREHSSDSREWGPVTKEELVGRAFLRYWPPQAIGLLTNK</sequence>
<evidence type="ECO:0000256" key="4">
    <source>
        <dbReference type="ARBA" id="ARBA00022670"/>
    </source>
</evidence>
<keyword evidence="7" id="KW-0472">Membrane</keyword>
<dbReference type="PROSITE" id="PS00761">
    <property type="entry name" value="SPASE_I_3"/>
    <property type="match status" value="1"/>
</dbReference>
<name>A0A1F5MH08_9BACT</name>
<dbReference type="PANTHER" id="PTHR43390:SF1">
    <property type="entry name" value="CHLOROPLAST PROCESSING PEPTIDASE"/>
    <property type="match status" value="1"/>
</dbReference>
<dbReference type="GO" id="GO:0009003">
    <property type="term" value="F:signal peptidase activity"/>
    <property type="evidence" value="ECO:0007669"/>
    <property type="project" value="UniProtKB-EC"/>
</dbReference>
<dbReference type="NCBIfam" id="TIGR02227">
    <property type="entry name" value="sigpep_I_bact"/>
    <property type="match status" value="1"/>
</dbReference>
<comment type="subcellular location">
    <subcellularLocation>
        <location evidence="8">Membrane</location>
        <topology evidence="8">Single-pass type II membrane protein</topology>
    </subcellularLocation>
</comment>
<dbReference type="GO" id="GO:0006465">
    <property type="term" value="P:signal peptide processing"/>
    <property type="evidence" value="ECO:0007669"/>
    <property type="project" value="InterPro"/>
</dbReference>
<organism evidence="10 11">
    <name type="scientific">Candidatus Daviesbacteria bacterium RIFCSPLOWO2_02_FULL_36_7</name>
    <dbReference type="NCBI Taxonomy" id="1797792"/>
    <lineage>
        <taxon>Bacteria</taxon>
        <taxon>Candidatus Daviesiibacteriota</taxon>
    </lineage>
</organism>
<dbReference type="Gene3D" id="2.10.109.10">
    <property type="entry name" value="Umud Fragment, subunit A"/>
    <property type="match status" value="1"/>
</dbReference>
<dbReference type="PANTHER" id="PTHR43390">
    <property type="entry name" value="SIGNAL PEPTIDASE I"/>
    <property type="match status" value="1"/>
</dbReference>
<keyword evidence="7" id="KW-1133">Transmembrane helix</keyword>
<dbReference type="InterPro" id="IPR019757">
    <property type="entry name" value="Pept_S26A_signal_pept_1_Lys-AS"/>
</dbReference>
<keyword evidence="4 7" id="KW-0645">Protease</keyword>
<gene>
    <name evidence="10" type="ORF">A3I48_00615</name>
</gene>
<dbReference type="GO" id="GO:0016020">
    <property type="term" value="C:membrane"/>
    <property type="evidence" value="ECO:0007669"/>
    <property type="project" value="UniProtKB-SubCell"/>
</dbReference>
<dbReference type="InterPro" id="IPR019758">
    <property type="entry name" value="Pept_S26A_signal_pept_1_CS"/>
</dbReference>
<proteinExistence type="inferred from homology"/>